<sequence>DFMKQKLEVMLHGLNLLITPNSPAGTETVKGIIKLGEAALASNAGKEPPKARKRLGKRDVVYKFLNLPYSIRKRILNQLGVKTVETQNYTDAFKYIRECGKLGELCDAVDAATEACKKTPEVEG</sequence>
<feature type="non-terminal residue" evidence="1">
    <location>
        <position position="1"/>
    </location>
</feature>
<accession>X1DC37</accession>
<dbReference type="EMBL" id="BART01033192">
    <property type="protein sequence ID" value="GAH17792.1"/>
    <property type="molecule type" value="Genomic_DNA"/>
</dbReference>
<name>X1DC37_9ZZZZ</name>
<comment type="caution">
    <text evidence="1">The sequence shown here is derived from an EMBL/GenBank/DDBJ whole genome shotgun (WGS) entry which is preliminary data.</text>
</comment>
<gene>
    <name evidence="1" type="ORF">S01H4_57123</name>
</gene>
<protein>
    <submittedName>
        <fullName evidence="1">Uncharacterized protein</fullName>
    </submittedName>
</protein>
<evidence type="ECO:0000313" key="1">
    <source>
        <dbReference type="EMBL" id="GAH17792.1"/>
    </source>
</evidence>
<dbReference type="AlphaFoldDB" id="X1DC37"/>
<organism evidence="1">
    <name type="scientific">marine sediment metagenome</name>
    <dbReference type="NCBI Taxonomy" id="412755"/>
    <lineage>
        <taxon>unclassified sequences</taxon>
        <taxon>metagenomes</taxon>
        <taxon>ecological metagenomes</taxon>
    </lineage>
</organism>
<proteinExistence type="predicted"/>
<reference evidence="1" key="1">
    <citation type="journal article" date="2014" name="Front. Microbiol.">
        <title>High frequency of phylogenetically diverse reductive dehalogenase-homologous genes in deep subseafloor sedimentary metagenomes.</title>
        <authorList>
            <person name="Kawai M."/>
            <person name="Futagami T."/>
            <person name="Toyoda A."/>
            <person name="Takaki Y."/>
            <person name="Nishi S."/>
            <person name="Hori S."/>
            <person name="Arai W."/>
            <person name="Tsubouchi T."/>
            <person name="Morono Y."/>
            <person name="Uchiyama I."/>
            <person name="Ito T."/>
            <person name="Fujiyama A."/>
            <person name="Inagaki F."/>
            <person name="Takami H."/>
        </authorList>
    </citation>
    <scope>NUCLEOTIDE SEQUENCE</scope>
    <source>
        <strain evidence="1">Expedition CK06-06</strain>
    </source>
</reference>